<evidence type="ECO:0000256" key="1">
    <source>
        <dbReference type="SAM" id="SignalP"/>
    </source>
</evidence>
<accession>A0A9P0CQA2</accession>
<evidence type="ECO:0000313" key="4">
    <source>
        <dbReference type="Proteomes" id="UP001153636"/>
    </source>
</evidence>
<name>A0A9P0CQA2_9CUCU</name>
<dbReference type="SMART" id="SM00457">
    <property type="entry name" value="MACPF"/>
    <property type="match status" value="1"/>
</dbReference>
<protein>
    <recommendedName>
        <fullName evidence="2">MACPF domain-containing protein</fullName>
    </recommendedName>
</protein>
<dbReference type="EMBL" id="OV651814">
    <property type="protein sequence ID" value="CAH1106334.1"/>
    <property type="molecule type" value="Genomic_DNA"/>
</dbReference>
<gene>
    <name evidence="3" type="ORF">PSYICH_LOCUS7551</name>
</gene>
<feature type="signal peptide" evidence="1">
    <location>
        <begin position="1"/>
        <end position="22"/>
    </location>
</feature>
<evidence type="ECO:0000313" key="3">
    <source>
        <dbReference type="EMBL" id="CAH1106334.1"/>
    </source>
</evidence>
<reference evidence="3" key="1">
    <citation type="submission" date="2022-01" db="EMBL/GenBank/DDBJ databases">
        <authorList>
            <person name="King R."/>
        </authorList>
    </citation>
    <scope>NUCLEOTIDE SEQUENCE</scope>
</reference>
<dbReference type="InterPro" id="IPR020864">
    <property type="entry name" value="MACPF"/>
</dbReference>
<keyword evidence="1" id="KW-0732">Signal</keyword>
<dbReference type="OrthoDB" id="10060229at2759"/>
<organism evidence="3 4">
    <name type="scientific">Psylliodes chrysocephalus</name>
    <dbReference type="NCBI Taxonomy" id="3402493"/>
    <lineage>
        <taxon>Eukaryota</taxon>
        <taxon>Metazoa</taxon>
        <taxon>Ecdysozoa</taxon>
        <taxon>Arthropoda</taxon>
        <taxon>Hexapoda</taxon>
        <taxon>Insecta</taxon>
        <taxon>Pterygota</taxon>
        <taxon>Neoptera</taxon>
        <taxon>Endopterygota</taxon>
        <taxon>Coleoptera</taxon>
        <taxon>Polyphaga</taxon>
        <taxon>Cucujiformia</taxon>
        <taxon>Chrysomeloidea</taxon>
        <taxon>Chrysomelidae</taxon>
        <taxon>Galerucinae</taxon>
        <taxon>Alticini</taxon>
        <taxon>Psylliodes</taxon>
    </lineage>
</organism>
<dbReference type="Proteomes" id="UP001153636">
    <property type="component" value="Chromosome 2"/>
</dbReference>
<proteinExistence type="predicted"/>
<dbReference type="EMBL" id="OV651814">
    <property type="protein sequence ID" value="CAH1106335.1"/>
    <property type="molecule type" value="Genomic_DNA"/>
</dbReference>
<keyword evidence="4" id="KW-1185">Reference proteome</keyword>
<dbReference type="AlphaFoldDB" id="A0A9P0CQA2"/>
<evidence type="ECO:0000259" key="2">
    <source>
        <dbReference type="SMART" id="SM00457"/>
    </source>
</evidence>
<feature type="domain" description="MACPF" evidence="2">
    <location>
        <begin position="146"/>
        <end position="341"/>
    </location>
</feature>
<feature type="chain" id="PRO_5044465049" description="MACPF domain-containing protein" evidence="1">
    <location>
        <begin position="23"/>
        <end position="347"/>
    </location>
</feature>
<sequence>MWGRAVLLVLVTAALMTSTTQAVQDEDSQLKVGRSIDIFTRYGYLSLSMKVVAKNESEWIFREPTIDVFTDIDRYAIHPERVPKKQKRVFEGDFHMEFCDNVRQLVQAYFRDFSFERLDKPWSAFTASWAPETLAKNLGINSSFVLKEHCYVLVRLSRFRDVIKLDRIPNNINLADVVAREINNIKIGDVGSVLMFIRKYGSHYINSYVTGNSLYQVFVFNKTNYQQMKERLKRQGIAQIGDLELAHYFSPWYAEHMGSIKVASGNKSVAHWAAYKLRYNYSIFTYPSLLKIHGNPRLLSRLNNLLGNEAILELHMKTLAPAFKDPLKRLWFEEVLDNFLKLWEANL</sequence>